<evidence type="ECO:0000313" key="1">
    <source>
        <dbReference type="EMBL" id="KAL1835086.1"/>
    </source>
</evidence>
<accession>A0ABR3UZV6</accession>
<sequence length="239" mass="26315">MQQRHRICTGYRVCLCRLPKDGSCLGWEGEGQGEGRKCWVGRLSPCLGSTWASPPTGTCRGGFRPASCCRHCGLFLPRLVVVVLGHVVPQRHHALQGHPTVSIHVRQRGAILVQGHLSTMPTCFSRLLSSGSASACFSIRKNGSTSAAVSGSSVNSRRRFSVEMGLMTSCQIRRRCSSYWSRIEPSARPRWMPTRLSYRLPTSAMPPVSPSPPLCVDVPWRVAGEPYRPPPPRRRALGQ</sequence>
<proteinExistence type="predicted"/>
<evidence type="ECO:0000313" key="2">
    <source>
        <dbReference type="Proteomes" id="UP001586593"/>
    </source>
</evidence>
<dbReference type="EMBL" id="JAZHXJ010003543">
    <property type="protein sequence ID" value="KAL1835086.1"/>
    <property type="molecule type" value="Genomic_DNA"/>
</dbReference>
<reference evidence="1 2" key="1">
    <citation type="journal article" date="2024" name="Commun. Biol.">
        <title>Comparative genomic analysis of thermophilic fungi reveals convergent evolutionary adaptations and gene losses.</title>
        <authorList>
            <person name="Steindorff A.S."/>
            <person name="Aguilar-Pontes M.V."/>
            <person name="Robinson A.J."/>
            <person name="Andreopoulos B."/>
            <person name="LaButti K."/>
            <person name="Kuo A."/>
            <person name="Mondo S."/>
            <person name="Riley R."/>
            <person name="Otillar R."/>
            <person name="Haridas S."/>
            <person name="Lipzen A."/>
            <person name="Grimwood J."/>
            <person name="Schmutz J."/>
            <person name="Clum A."/>
            <person name="Reid I.D."/>
            <person name="Moisan M.C."/>
            <person name="Butler G."/>
            <person name="Nguyen T.T.M."/>
            <person name="Dewar K."/>
            <person name="Conant G."/>
            <person name="Drula E."/>
            <person name="Henrissat B."/>
            <person name="Hansel C."/>
            <person name="Singer S."/>
            <person name="Hutchinson M.I."/>
            <person name="de Vries R.P."/>
            <person name="Natvig D.O."/>
            <person name="Powell A.J."/>
            <person name="Tsang A."/>
            <person name="Grigoriev I.V."/>
        </authorList>
    </citation>
    <scope>NUCLEOTIDE SEQUENCE [LARGE SCALE GENOMIC DNA]</scope>
    <source>
        <strain evidence="1 2">ATCC 24622</strain>
    </source>
</reference>
<name>A0ABR3UZV6_9PEZI</name>
<organism evidence="1 2">
    <name type="scientific">Phialemonium thermophilum</name>
    <dbReference type="NCBI Taxonomy" id="223376"/>
    <lineage>
        <taxon>Eukaryota</taxon>
        <taxon>Fungi</taxon>
        <taxon>Dikarya</taxon>
        <taxon>Ascomycota</taxon>
        <taxon>Pezizomycotina</taxon>
        <taxon>Sordariomycetes</taxon>
        <taxon>Sordariomycetidae</taxon>
        <taxon>Cephalothecales</taxon>
        <taxon>Cephalothecaceae</taxon>
        <taxon>Phialemonium</taxon>
    </lineage>
</organism>
<gene>
    <name evidence="1" type="ORF">VTK73DRAFT_6298</name>
</gene>
<dbReference type="Proteomes" id="UP001586593">
    <property type="component" value="Unassembled WGS sequence"/>
</dbReference>
<comment type="caution">
    <text evidence="1">The sequence shown here is derived from an EMBL/GenBank/DDBJ whole genome shotgun (WGS) entry which is preliminary data.</text>
</comment>
<protein>
    <submittedName>
        <fullName evidence="1">Uncharacterized protein</fullName>
    </submittedName>
</protein>
<keyword evidence="2" id="KW-1185">Reference proteome</keyword>